<feature type="region of interest" description="Disordered" evidence="1">
    <location>
        <begin position="26"/>
        <end position="53"/>
    </location>
</feature>
<dbReference type="EMBL" id="DXEI01000155">
    <property type="protein sequence ID" value="HIX95823.1"/>
    <property type="molecule type" value="Genomic_DNA"/>
</dbReference>
<dbReference type="SMART" id="SM01325">
    <property type="entry name" value="DUF3160"/>
    <property type="match status" value="1"/>
</dbReference>
<dbReference type="AlphaFoldDB" id="A0A9D1Y251"/>
<evidence type="ECO:0000256" key="1">
    <source>
        <dbReference type="SAM" id="MobiDB-lite"/>
    </source>
</evidence>
<accession>A0A9D1Y251</accession>
<proteinExistence type="predicted"/>
<dbReference type="Proteomes" id="UP000886751">
    <property type="component" value="Unassembled WGS sequence"/>
</dbReference>
<reference evidence="3" key="1">
    <citation type="journal article" date="2021" name="PeerJ">
        <title>Extensive microbial diversity within the chicken gut microbiome revealed by metagenomics and culture.</title>
        <authorList>
            <person name="Gilroy R."/>
            <person name="Ravi A."/>
            <person name="Getino M."/>
            <person name="Pursley I."/>
            <person name="Horton D.L."/>
            <person name="Alikhan N.F."/>
            <person name="Baker D."/>
            <person name="Gharbi K."/>
            <person name="Hall N."/>
            <person name="Watson M."/>
            <person name="Adriaenssens E.M."/>
            <person name="Foster-Nyarko E."/>
            <person name="Jarju S."/>
            <person name="Secka A."/>
            <person name="Antonio M."/>
            <person name="Oren A."/>
            <person name="Chaudhuri R.R."/>
            <person name="La Ragione R."/>
            <person name="Hildebrand F."/>
            <person name="Pallen M.J."/>
        </authorList>
    </citation>
    <scope>NUCLEOTIDE SEQUENCE</scope>
    <source>
        <strain evidence="3">ChiHecec2B26-7398</strain>
    </source>
</reference>
<name>A0A9D1Y251_9FIRM</name>
<organism evidence="3 4">
    <name type="scientific">Candidatus Gemmiger excrementipullorum</name>
    <dbReference type="NCBI Taxonomy" id="2838610"/>
    <lineage>
        <taxon>Bacteria</taxon>
        <taxon>Bacillati</taxon>
        <taxon>Bacillota</taxon>
        <taxon>Clostridia</taxon>
        <taxon>Eubacteriales</taxon>
        <taxon>Gemmiger</taxon>
    </lineage>
</organism>
<feature type="signal peptide" evidence="2">
    <location>
        <begin position="1"/>
        <end position="19"/>
    </location>
</feature>
<sequence>MKKRIACLLLSAALLTVCAGCRAPNETGASSSVSGGTAETAPAEPSGGDAAAQQTPAAAAPAGLLGELPVLYDTALTPAVPEFTVADDLSDLVNADTVAYWSDEAKAQLRENGFIVVDSSYDEFYTLYESNRYSYTPSFVTVDAMLHTYHLYFLYLQRQTEQQHLLPLLEELTAAMLAESQAQAETLAGTDWENAAQRNIAYFSVAAALLDPDAGTAGLPPEAAEELALIDAAAGIAPSPVMNLGLAAPVLQEDYTQYIPRSYYTDNEELTRYFKAMMWYGRLAFLQADEDMTRSAVLLNLALRDSGAQENWQRLYDVTSFFAGASDDANCSDYLPLIDAAYGAGAAVADLPGNDTAWQAFTEALQTLRPAAVNSIPIYEWDDRDASTAGFRFMGQRYTLDADILQNLVYRDVEESADGRQRLLPDALDVPAALGSDTALDILHSQGDTDYPNYDDQMEQVRAQMAQAPDSVWNASLYAAWLNTLRPLTEARGEGWPQYMQSTAWQTKCLTSFLGSWTELKHDTALYSKQTYAEMGGGGIEEADDRGWVETEPVVFGRLAALTQATADGLDALGLLDDASRENLDRLYELNRQLMVIAEKELKNELPTDEEFELIRSFGGQLEHFWFEAVAPEGEEYYSPQEQPAALVADIATDPNGSVLQTATNVGTIYVIVNVDGSPRLASGTVYTFYQFTQPMDQRMTDQDWWAMLGKMPDTNGDFHWDDRPAPADWTGALPTDVLWKG</sequence>
<evidence type="ECO:0000256" key="2">
    <source>
        <dbReference type="SAM" id="SignalP"/>
    </source>
</evidence>
<dbReference type="Pfam" id="PF11369">
    <property type="entry name" value="DUF3160"/>
    <property type="match status" value="1"/>
</dbReference>
<comment type="caution">
    <text evidence="3">The sequence shown here is derived from an EMBL/GenBank/DDBJ whole genome shotgun (WGS) entry which is preliminary data.</text>
</comment>
<evidence type="ECO:0000313" key="3">
    <source>
        <dbReference type="EMBL" id="HIX95823.1"/>
    </source>
</evidence>
<protein>
    <submittedName>
        <fullName evidence="3">DUF3160 domain-containing protein</fullName>
    </submittedName>
</protein>
<gene>
    <name evidence="3" type="ORF">H9846_10275</name>
</gene>
<keyword evidence="2" id="KW-0732">Signal</keyword>
<dbReference type="InterPro" id="IPR022601">
    <property type="entry name" value="DUF3160"/>
</dbReference>
<evidence type="ECO:0000313" key="4">
    <source>
        <dbReference type="Proteomes" id="UP000886751"/>
    </source>
</evidence>
<feature type="compositionally biased region" description="Low complexity" evidence="1">
    <location>
        <begin position="26"/>
        <end position="41"/>
    </location>
</feature>
<feature type="chain" id="PRO_5038629031" evidence="2">
    <location>
        <begin position="20"/>
        <end position="742"/>
    </location>
</feature>
<reference evidence="3" key="2">
    <citation type="submission" date="2021-04" db="EMBL/GenBank/DDBJ databases">
        <authorList>
            <person name="Gilroy R."/>
        </authorList>
    </citation>
    <scope>NUCLEOTIDE SEQUENCE</scope>
    <source>
        <strain evidence="3">ChiHecec2B26-7398</strain>
    </source>
</reference>